<dbReference type="SUPFAM" id="SSF56112">
    <property type="entry name" value="Protein kinase-like (PK-like)"/>
    <property type="match status" value="1"/>
</dbReference>
<organism evidence="2 3">
    <name type="scientific">Corallococcus exercitus</name>
    <dbReference type="NCBI Taxonomy" id="2316736"/>
    <lineage>
        <taxon>Bacteria</taxon>
        <taxon>Pseudomonadati</taxon>
        <taxon>Myxococcota</taxon>
        <taxon>Myxococcia</taxon>
        <taxon>Myxococcales</taxon>
        <taxon>Cystobacterineae</taxon>
        <taxon>Myxococcaceae</taxon>
        <taxon>Corallococcus</taxon>
    </lineage>
</organism>
<dbReference type="InterPro" id="IPR000719">
    <property type="entry name" value="Prot_kinase_dom"/>
</dbReference>
<dbReference type="InterPro" id="IPR011009">
    <property type="entry name" value="Kinase-like_dom_sf"/>
</dbReference>
<evidence type="ECO:0000313" key="2">
    <source>
        <dbReference type="EMBL" id="NOK09362.1"/>
    </source>
</evidence>
<dbReference type="GO" id="GO:0004672">
    <property type="term" value="F:protein kinase activity"/>
    <property type="evidence" value="ECO:0007669"/>
    <property type="project" value="InterPro"/>
</dbReference>
<sequence>MYALGMMLYELLTGRYPFDATGMVAIFIAILSEPFVPAVERRPDLPEALRHILDRALAKDRTVRYRTRLEFQADLARFLRSLGEPVGPDVLARWAAAVS</sequence>
<evidence type="ECO:0000313" key="3">
    <source>
        <dbReference type="Proteomes" id="UP000528460"/>
    </source>
</evidence>
<dbReference type="GO" id="GO:0005524">
    <property type="term" value="F:ATP binding"/>
    <property type="evidence" value="ECO:0007669"/>
    <property type="project" value="InterPro"/>
</dbReference>
<dbReference type="Proteomes" id="UP000528460">
    <property type="component" value="Unassembled WGS sequence"/>
</dbReference>
<evidence type="ECO:0000259" key="1">
    <source>
        <dbReference type="PROSITE" id="PS50011"/>
    </source>
</evidence>
<dbReference type="Gene3D" id="1.10.510.10">
    <property type="entry name" value="Transferase(Phosphotransferase) domain 1"/>
    <property type="match status" value="1"/>
</dbReference>
<dbReference type="PROSITE" id="PS50011">
    <property type="entry name" value="PROTEIN_KINASE_DOM"/>
    <property type="match status" value="1"/>
</dbReference>
<gene>
    <name evidence="2" type="ORF">HNS30_09995</name>
</gene>
<reference evidence="2 3" key="1">
    <citation type="submission" date="2020-05" db="EMBL/GenBank/DDBJ databases">
        <authorList>
            <person name="Whitworth D."/>
        </authorList>
    </citation>
    <scope>NUCLEOTIDE SEQUENCE [LARGE SCALE GENOMIC DNA]</scope>
    <source>
        <strain evidence="2 3">CA046A</strain>
    </source>
</reference>
<dbReference type="AlphaFoldDB" id="A0A7Y4JSC3"/>
<protein>
    <recommendedName>
        <fullName evidence="1">Protein kinase domain-containing protein</fullName>
    </recommendedName>
</protein>
<name>A0A7Y4JSC3_9BACT</name>
<comment type="caution">
    <text evidence="2">The sequence shown here is derived from an EMBL/GenBank/DDBJ whole genome shotgun (WGS) entry which is preliminary data.</text>
</comment>
<dbReference type="RefSeq" id="WP_171413560.1">
    <property type="nucleotide sequence ID" value="NZ_JABFJW010000058.1"/>
</dbReference>
<accession>A0A7Y4JSC3</accession>
<dbReference type="EMBL" id="JABFJW010000058">
    <property type="protein sequence ID" value="NOK09362.1"/>
    <property type="molecule type" value="Genomic_DNA"/>
</dbReference>
<proteinExistence type="predicted"/>
<feature type="domain" description="Protein kinase" evidence="1">
    <location>
        <begin position="1"/>
        <end position="79"/>
    </location>
</feature>